<dbReference type="FunFam" id="1.10.12.10:FF:000001">
    <property type="entry name" value="Probable enoyl-CoA hydratase, mitochondrial"/>
    <property type="match status" value="1"/>
</dbReference>
<dbReference type="GO" id="GO:0006635">
    <property type="term" value="P:fatty acid beta-oxidation"/>
    <property type="evidence" value="ECO:0007669"/>
    <property type="project" value="TreeGrafter"/>
</dbReference>
<dbReference type="SUPFAM" id="SSF52096">
    <property type="entry name" value="ClpP/crotonase"/>
    <property type="match status" value="1"/>
</dbReference>
<dbReference type="InterPro" id="IPR018376">
    <property type="entry name" value="Enoyl-CoA_hyd/isom_CS"/>
</dbReference>
<sequence>MTPSEEPVLIVEAPASGVRLLRLNRPDKRNAITTALLAAIAEALEEGDADEAVRCLAITGGGKIFAAGADIGEMAPKQAPDGLADLRPALWRRIRAIRKPIIAAVEGWCLGAGNELLMCCDIAVASREAKFGQPETNLGIIPGAGGGATLTRLIGRSRAMAMVLTGKPITAEEALQFGLVAEICDPGAATARAVELAQEIAARAPLAMQQGKAVVKAAFDQPHGAHLDFERQAFSLLFSTEDKKEGVAAFQEKRKPEWKGR</sequence>
<evidence type="ECO:0000313" key="3">
    <source>
        <dbReference type="EMBL" id="VAV96622.1"/>
    </source>
</evidence>
<dbReference type="EC" id="4.2.1.17" evidence="3"/>
<organism evidence="3">
    <name type="scientific">hydrothermal vent metagenome</name>
    <dbReference type="NCBI Taxonomy" id="652676"/>
    <lineage>
        <taxon>unclassified sequences</taxon>
        <taxon>metagenomes</taxon>
        <taxon>ecological metagenomes</taxon>
    </lineage>
</organism>
<dbReference type="PANTHER" id="PTHR11941">
    <property type="entry name" value="ENOYL-COA HYDRATASE-RELATED"/>
    <property type="match status" value="1"/>
</dbReference>
<dbReference type="InterPro" id="IPR029045">
    <property type="entry name" value="ClpP/crotonase-like_dom_sf"/>
</dbReference>
<comment type="similarity">
    <text evidence="1">Belongs to the enoyl-CoA hydratase/isomerase family.</text>
</comment>
<dbReference type="InterPro" id="IPR001753">
    <property type="entry name" value="Enoyl-CoA_hydra/iso"/>
</dbReference>
<dbReference type="CDD" id="cd06558">
    <property type="entry name" value="crotonase-like"/>
    <property type="match status" value="1"/>
</dbReference>
<dbReference type="FunFam" id="3.90.226.10:FF:000009">
    <property type="entry name" value="Carnitinyl-CoA dehydratase"/>
    <property type="match status" value="1"/>
</dbReference>
<reference evidence="3" key="1">
    <citation type="submission" date="2018-06" db="EMBL/GenBank/DDBJ databases">
        <authorList>
            <person name="Zhirakovskaya E."/>
        </authorList>
    </citation>
    <scope>NUCLEOTIDE SEQUENCE</scope>
</reference>
<protein>
    <submittedName>
        <fullName evidence="3">Enoyl-CoA hydratase</fullName>
        <ecNumber evidence="3">4.2.1.17</ecNumber>
    </submittedName>
</protein>
<dbReference type="Gene3D" id="3.90.226.10">
    <property type="entry name" value="2-enoyl-CoA Hydratase, Chain A, domain 1"/>
    <property type="match status" value="1"/>
</dbReference>
<keyword evidence="2 3" id="KW-0456">Lyase</keyword>
<dbReference type="PANTHER" id="PTHR11941:SF54">
    <property type="entry name" value="ENOYL-COA HYDRATASE, MITOCHONDRIAL"/>
    <property type="match status" value="1"/>
</dbReference>
<dbReference type="GO" id="GO:0004300">
    <property type="term" value="F:enoyl-CoA hydratase activity"/>
    <property type="evidence" value="ECO:0007669"/>
    <property type="project" value="UniProtKB-EC"/>
</dbReference>
<dbReference type="Pfam" id="PF00378">
    <property type="entry name" value="ECH_1"/>
    <property type="match status" value="1"/>
</dbReference>
<name>A0A3B0RYT4_9ZZZZ</name>
<evidence type="ECO:0000256" key="1">
    <source>
        <dbReference type="ARBA" id="ARBA00005254"/>
    </source>
</evidence>
<dbReference type="AlphaFoldDB" id="A0A3B0RYT4"/>
<gene>
    <name evidence="3" type="ORF">MNBD_ALPHA05-84</name>
</gene>
<proteinExistence type="inferred from homology"/>
<dbReference type="InterPro" id="IPR014748">
    <property type="entry name" value="Enoyl-CoA_hydra_C"/>
</dbReference>
<evidence type="ECO:0000256" key="2">
    <source>
        <dbReference type="ARBA" id="ARBA00023239"/>
    </source>
</evidence>
<dbReference type="EMBL" id="UOEH01000202">
    <property type="protein sequence ID" value="VAV96622.1"/>
    <property type="molecule type" value="Genomic_DNA"/>
</dbReference>
<dbReference type="Gene3D" id="1.10.12.10">
    <property type="entry name" value="Lyase 2-enoyl-coa Hydratase, Chain A, domain 2"/>
    <property type="match status" value="1"/>
</dbReference>
<dbReference type="PROSITE" id="PS00166">
    <property type="entry name" value="ENOYL_COA_HYDRATASE"/>
    <property type="match status" value="1"/>
</dbReference>
<accession>A0A3B0RYT4</accession>